<dbReference type="AlphaFoldDB" id="A0AAV4RDV6"/>
<accession>A0AAV4RDV6</accession>
<feature type="region of interest" description="Disordered" evidence="1">
    <location>
        <begin position="81"/>
        <end position="109"/>
    </location>
</feature>
<reference evidence="2 3" key="1">
    <citation type="submission" date="2021-06" db="EMBL/GenBank/DDBJ databases">
        <title>Caerostris extrusa draft genome.</title>
        <authorList>
            <person name="Kono N."/>
            <person name="Arakawa K."/>
        </authorList>
    </citation>
    <scope>NUCLEOTIDE SEQUENCE [LARGE SCALE GENOMIC DNA]</scope>
</reference>
<organism evidence="2 3">
    <name type="scientific">Caerostris extrusa</name>
    <name type="common">Bark spider</name>
    <name type="synonym">Caerostris bankana</name>
    <dbReference type="NCBI Taxonomy" id="172846"/>
    <lineage>
        <taxon>Eukaryota</taxon>
        <taxon>Metazoa</taxon>
        <taxon>Ecdysozoa</taxon>
        <taxon>Arthropoda</taxon>
        <taxon>Chelicerata</taxon>
        <taxon>Arachnida</taxon>
        <taxon>Araneae</taxon>
        <taxon>Araneomorphae</taxon>
        <taxon>Entelegynae</taxon>
        <taxon>Araneoidea</taxon>
        <taxon>Araneidae</taxon>
        <taxon>Caerostris</taxon>
    </lineage>
</organism>
<dbReference type="Proteomes" id="UP001054945">
    <property type="component" value="Unassembled WGS sequence"/>
</dbReference>
<comment type="caution">
    <text evidence="2">The sequence shown here is derived from an EMBL/GenBank/DDBJ whole genome shotgun (WGS) entry which is preliminary data.</text>
</comment>
<evidence type="ECO:0000313" key="3">
    <source>
        <dbReference type="Proteomes" id="UP001054945"/>
    </source>
</evidence>
<keyword evidence="3" id="KW-1185">Reference proteome</keyword>
<evidence type="ECO:0000313" key="2">
    <source>
        <dbReference type="EMBL" id="GIY19522.1"/>
    </source>
</evidence>
<gene>
    <name evidence="2" type="ORF">CEXT_114151</name>
</gene>
<sequence length="123" mass="13752">MAAEEKSIDPLGSQYRFHKDQAESAGIVEAKIESYLNSIRYQKTTKYGREHLKNCIFLNYKAVCGHLKKRVSCDEELRGSTLTGGEGLADATEHEPVSSAVSEWGQGRQNDTAQVAKRFVRCK</sequence>
<evidence type="ECO:0000256" key="1">
    <source>
        <dbReference type="SAM" id="MobiDB-lite"/>
    </source>
</evidence>
<proteinExistence type="predicted"/>
<dbReference type="EMBL" id="BPLR01007763">
    <property type="protein sequence ID" value="GIY19522.1"/>
    <property type="molecule type" value="Genomic_DNA"/>
</dbReference>
<name>A0AAV4RDV6_CAEEX</name>
<protein>
    <submittedName>
        <fullName evidence="2">Uncharacterized protein</fullName>
    </submittedName>
</protein>